<dbReference type="AlphaFoldDB" id="A0A9Q1F8Y9"/>
<protein>
    <submittedName>
        <fullName evidence="2">Uncharacterized protein</fullName>
    </submittedName>
</protein>
<dbReference type="EMBL" id="JAINUF010000007">
    <property type="protein sequence ID" value="KAJ8353558.1"/>
    <property type="molecule type" value="Genomic_DNA"/>
</dbReference>
<feature type="compositionally biased region" description="Polar residues" evidence="1">
    <location>
        <begin position="50"/>
        <end position="60"/>
    </location>
</feature>
<evidence type="ECO:0000313" key="2">
    <source>
        <dbReference type="EMBL" id="KAJ8353558.1"/>
    </source>
</evidence>
<evidence type="ECO:0000313" key="3">
    <source>
        <dbReference type="Proteomes" id="UP001152622"/>
    </source>
</evidence>
<name>A0A9Q1F8Y9_SYNKA</name>
<proteinExistence type="predicted"/>
<keyword evidence="3" id="KW-1185">Reference proteome</keyword>
<gene>
    <name evidence="2" type="ORF">SKAU_G00211250</name>
</gene>
<feature type="region of interest" description="Disordered" evidence="1">
    <location>
        <begin position="50"/>
        <end position="71"/>
    </location>
</feature>
<accession>A0A9Q1F8Y9</accession>
<feature type="region of interest" description="Disordered" evidence="1">
    <location>
        <begin position="162"/>
        <end position="203"/>
    </location>
</feature>
<comment type="caution">
    <text evidence="2">The sequence shown here is derived from an EMBL/GenBank/DDBJ whole genome shotgun (WGS) entry which is preliminary data.</text>
</comment>
<sequence>MGARSPESPSLCRPKALLIACDTAEIRAVQPSIPHDLAASLFGSGLGRTTQTGAAITPTDQHPPCRRGRAPKTPVRRVFVSTYLDRASLRRNQFRRRSTYAAVLCGPSFHCTQSPSGFAFKTEEQNVEFQFSVEHRAWSSERAVSPTLMCTLRAHMAAYGDPYQSVNGRQPERDSCPISRAPPLKYDARSLRHPQPQPCMRQS</sequence>
<reference evidence="2" key="1">
    <citation type="journal article" date="2023" name="Science">
        <title>Genome structures resolve the early diversification of teleost fishes.</title>
        <authorList>
            <person name="Parey E."/>
            <person name="Louis A."/>
            <person name="Montfort J."/>
            <person name="Bouchez O."/>
            <person name="Roques C."/>
            <person name="Iampietro C."/>
            <person name="Lluch J."/>
            <person name="Castinel A."/>
            <person name="Donnadieu C."/>
            <person name="Desvignes T."/>
            <person name="Floi Bucao C."/>
            <person name="Jouanno E."/>
            <person name="Wen M."/>
            <person name="Mejri S."/>
            <person name="Dirks R."/>
            <person name="Jansen H."/>
            <person name="Henkel C."/>
            <person name="Chen W.J."/>
            <person name="Zahm M."/>
            <person name="Cabau C."/>
            <person name="Klopp C."/>
            <person name="Thompson A.W."/>
            <person name="Robinson-Rechavi M."/>
            <person name="Braasch I."/>
            <person name="Lecointre G."/>
            <person name="Bobe J."/>
            <person name="Postlethwait J.H."/>
            <person name="Berthelot C."/>
            <person name="Roest Crollius H."/>
            <person name="Guiguen Y."/>
        </authorList>
    </citation>
    <scope>NUCLEOTIDE SEQUENCE</scope>
    <source>
        <strain evidence="2">WJC10195</strain>
    </source>
</reference>
<evidence type="ECO:0000256" key="1">
    <source>
        <dbReference type="SAM" id="MobiDB-lite"/>
    </source>
</evidence>
<organism evidence="2 3">
    <name type="scientific">Synaphobranchus kaupii</name>
    <name type="common">Kaup's arrowtooth eel</name>
    <dbReference type="NCBI Taxonomy" id="118154"/>
    <lineage>
        <taxon>Eukaryota</taxon>
        <taxon>Metazoa</taxon>
        <taxon>Chordata</taxon>
        <taxon>Craniata</taxon>
        <taxon>Vertebrata</taxon>
        <taxon>Euteleostomi</taxon>
        <taxon>Actinopterygii</taxon>
        <taxon>Neopterygii</taxon>
        <taxon>Teleostei</taxon>
        <taxon>Anguilliformes</taxon>
        <taxon>Synaphobranchidae</taxon>
        <taxon>Synaphobranchus</taxon>
    </lineage>
</organism>
<dbReference type="Proteomes" id="UP001152622">
    <property type="component" value="Chromosome 7"/>
</dbReference>